<reference evidence="1 2" key="1">
    <citation type="journal article" date="2014" name="Genome Biol. Evol.">
        <title>The genome of the myxosporean Thelohanellus kitauei shows adaptations to nutrient acquisition within its fish host.</title>
        <authorList>
            <person name="Yang Y."/>
            <person name="Xiong J."/>
            <person name="Zhou Z."/>
            <person name="Huo F."/>
            <person name="Miao W."/>
            <person name="Ran C."/>
            <person name="Liu Y."/>
            <person name="Zhang J."/>
            <person name="Feng J."/>
            <person name="Wang M."/>
            <person name="Wang M."/>
            <person name="Wang L."/>
            <person name="Yao B."/>
        </authorList>
    </citation>
    <scope>NUCLEOTIDE SEQUENCE [LARGE SCALE GENOMIC DNA]</scope>
    <source>
        <strain evidence="1">Wuqing</strain>
    </source>
</reference>
<gene>
    <name evidence="1" type="ORF">RF11_12469</name>
</gene>
<dbReference type="GO" id="GO:0003676">
    <property type="term" value="F:nucleic acid binding"/>
    <property type="evidence" value="ECO:0007669"/>
    <property type="project" value="InterPro"/>
</dbReference>
<comment type="caution">
    <text evidence="1">The sequence shown here is derived from an EMBL/GenBank/DDBJ whole genome shotgun (WGS) entry which is preliminary data.</text>
</comment>
<accession>A0A0C2N9P3</accession>
<dbReference type="InterPro" id="IPR036397">
    <property type="entry name" value="RNaseH_sf"/>
</dbReference>
<name>A0A0C2N9P3_THEKT</name>
<dbReference type="AlphaFoldDB" id="A0A0C2N9P3"/>
<dbReference type="Proteomes" id="UP000031668">
    <property type="component" value="Unassembled WGS sequence"/>
</dbReference>
<dbReference type="EMBL" id="JWZT01001011">
    <property type="protein sequence ID" value="KII73075.1"/>
    <property type="molecule type" value="Genomic_DNA"/>
</dbReference>
<organism evidence="1 2">
    <name type="scientific">Thelohanellus kitauei</name>
    <name type="common">Myxosporean</name>
    <dbReference type="NCBI Taxonomy" id="669202"/>
    <lineage>
        <taxon>Eukaryota</taxon>
        <taxon>Metazoa</taxon>
        <taxon>Cnidaria</taxon>
        <taxon>Myxozoa</taxon>
        <taxon>Myxosporea</taxon>
        <taxon>Bivalvulida</taxon>
        <taxon>Platysporina</taxon>
        <taxon>Myxobolidae</taxon>
        <taxon>Thelohanellus</taxon>
    </lineage>
</organism>
<protein>
    <recommendedName>
        <fullName evidence="3">Tc1-like transposase DDE domain-containing protein</fullName>
    </recommendedName>
</protein>
<evidence type="ECO:0000313" key="1">
    <source>
        <dbReference type="EMBL" id="KII73075.1"/>
    </source>
</evidence>
<evidence type="ECO:0000313" key="2">
    <source>
        <dbReference type="Proteomes" id="UP000031668"/>
    </source>
</evidence>
<dbReference type="Gene3D" id="3.30.420.10">
    <property type="entry name" value="Ribonuclease H-like superfamily/Ribonuclease H"/>
    <property type="match status" value="1"/>
</dbReference>
<evidence type="ECO:0008006" key="3">
    <source>
        <dbReference type="Google" id="ProtNLM"/>
    </source>
</evidence>
<sequence>MRFDEKKLFKGGWLKSERINKKNIKSNNITVCSAISRNSTMYYNVSERAFNNDIYMDFLTNLMSITIEKQLKNVIFIMDNTLFHKEVSIKSFKNSLRQRIVSLIQPRTCSLSKKYS</sequence>
<keyword evidence="2" id="KW-1185">Reference proteome</keyword>
<proteinExistence type="predicted"/>